<organism evidence="1 2">
    <name type="scientific">Mytilus galloprovincialis</name>
    <name type="common">Mediterranean mussel</name>
    <dbReference type="NCBI Taxonomy" id="29158"/>
    <lineage>
        <taxon>Eukaryota</taxon>
        <taxon>Metazoa</taxon>
        <taxon>Spiralia</taxon>
        <taxon>Lophotrochozoa</taxon>
        <taxon>Mollusca</taxon>
        <taxon>Bivalvia</taxon>
        <taxon>Autobranchia</taxon>
        <taxon>Pteriomorphia</taxon>
        <taxon>Mytilida</taxon>
        <taxon>Mytiloidea</taxon>
        <taxon>Mytilidae</taxon>
        <taxon>Mytilinae</taxon>
        <taxon>Mytilus</taxon>
    </lineage>
</organism>
<feature type="non-terminal residue" evidence="1">
    <location>
        <position position="80"/>
    </location>
</feature>
<sequence length="80" mass="8664">MEMDIDKAFTMTSEIIALEIVNRIMITLFETFCLRKGMGSPGGATPGKRLLGMVVVSCENIMDLGNGKVLVIPAEDIGFI</sequence>
<dbReference type="InterPro" id="IPR039871">
    <property type="entry name" value="FAM8A1"/>
</dbReference>
<evidence type="ECO:0000313" key="2">
    <source>
        <dbReference type="Proteomes" id="UP000266721"/>
    </source>
</evidence>
<dbReference type="Proteomes" id="UP000266721">
    <property type="component" value="Unassembled WGS sequence"/>
</dbReference>
<dbReference type="AlphaFoldDB" id="A0A3R5Q3F1"/>
<feature type="non-terminal residue" evidence="1">
    <location>
        <position position="1"/>
    </location>
</feature>
<evidence type="ECO:0000313" key="1">
    <source>
        <dbReference type="EMBL" id="OPL21130.1"/>
    </source>
</evidence>
<name>A0A3R5Q3F1_MYTGA</name>
<dbReference type="PANTHER" id="PTHR13659">
    <property type="entry name" value="AUTOSOMAL HIGHLY CONSERVED PROTEIN"/>
    <property type="match status" value="1"/>
</dbReference>
<protein>
    <submittedName>
        <fullName evidence="1">Uncharacterized protein</fullName>
    </submittedName>
</protein>
<dbReference type="PANTHER" id="PTHR13659:SF5">
    <property type="entry name" value="PROTEIN FAM8A1"/>
    <property type="match status" value="1"/>
</dbReference>
<reference evidence="1 2" key="1">
    <citation type="journal article" date="2016" name="PLoS ONE">
        <title>A First Insight into the Genome of the Filter-Feeder Mussel Mytilus galloprovincialis.</title>
        <authorList>
            <person name="Murgarella M."/>
            <person name="Puiu D."/>
            <person name="Novoa B."/>
            <person name="Figueras A."/>
            <person name="Posada D."/>
            <person name="Canchaya C."/>
        </authorList>
    </citation>
    <scope>NUCLEOTIDE SEQUENCE [LARGE SCALE GENOMIC DNA]</scope>
    <source>
        <tissue evidence="1">Muscle</tissue>
    </source>
</reference>
<proteinExistence type="predicted"/>
<accession>A0A3R5Q3F1</accession>
<keyword evidence="2" id="KW-1185">Reference proteome</keyword>
<dbReference type="EMBL" id="KV594840">
    <property type="protein sequence ID" value="OPL21130.1"/>
    <property type="molecule type" value="Genomic_DNA"/>
</dbReference>
<gene>
    <name evidence="1" type="ORF">AM593_06610</name>
</gene>